<reference evidence="6" key="1">
    <citation type="submission" date="2014-04" db="EMBL/GenBank/DDBJ databases">
        <title>In planta biocontrol of soil-borne Fusarium wilt of banana through a plant endophytic bacterium, Burkholderia cenocepacia 869T2.</title>
        <authorList>
            <person name="Ho Y.-N."/>
            <person name="Chiang H.-M."/>
            <person name="Chao C.-P."/>
            <person name="Su C.-C."/>
            <person name="Hsu H.-F."/>
            <person name="Guo C.-T."/>
            <person name="Hsieh J.-L."/>
            <person name="Huang C.-C."/>
        </authorList>
    </citation>
    <scope>NUCLEOTIDE SEQUENCE [LARGE SCALE GENOMIC DNA]</scope>
    <source>
        <strain evidence="6">869T2</strain>
    </source>
</reference>
<gene>
    <name evidence="6" type="ORF">DT99_20775</name>
</gene>
<dbReference type="GO" id="GO:0003905">
    <property type="term" value="F:alkylbase DNA N-glycosylase activity"/>
    <property type="evidence" value="ECO:0007669"/>
    <property type="project" value="InterPro"/>
</dbReference>
<comment type="caution">
    <text evidence="6">The sequence shown here is derived from an EMBL/GenBank/DDBJ whole genome shotgun (WGS) entry which is preliminary data.</text>
</comment>
<evidence type="ECO:0000256" key="3">
    <source>
        <dbReference type="ARBA" id="ARBA00022801"/>
    </source>
</evidence>
<dbReference type="NCBIfam" id="NF002003">
    <property type="entry name" value="PRK00802.1-3"/>
    <property type="match status" value="1"/>
</dbReference>
<dbReference type="EMBL" id="JJOA01000016">
    <property type="protein sequence ID" value="KEA57896.1"/>
    <property type="molecule type" value="Genomic_DNA"/>
</dbReference>
<evidence type="ECO:0000256" key="1">
    <source>
        <dbReference type="ARBA" id="ARBA00009232"/>
    </source>
</evidence>
<keyword evidence="3 5" id="KW-0378">Hydrolase</keyword>
<proteinExistence type="inferred from homology"/>
<accession>A0A071MN19</accession>
<evidence type="ECO:0000256" key="4">
    <source>
        <dbReference type="ARBA" id="ARBA00023204"/>
    </source>
</evidence>
<dbReference type="Gene3D" id="3.10.300.10">
    <property type="entry name" value="Methylpurine-DNA glycosylase (MPG)"/>
    <property type="match status" value="1"/>
</dbReference>
<dbReference type="SUPFAM" id="SSF50486">
    <property type="entry name" value="FMT C-terminal domain-like"/>
    <property type="match status" value="1"/>
</dbReference>
<sequence length="207" mass="22344">MRRDKTAFVWPGTVLPRAFFDRAATDVAPLLLNKILAAADGRAGRIVEVEAYVGAIDPAAHTYRGRTPRNATMFGPPGHLYVYFTYGMHWCCNCVCGPDGAGTGVLIRALEPLHGIERMRAARPPQTRDRDLCRGPARLTQAMGIDGAQDGADLVAAREGFAIVDDGTTPPANLAGGPRIGIRVGMDFPWRWCVPGNRYVSGALPRT</sequence>
<dbReference type="HAMAP" id="MF_00527">
    <property type="entry name" value="3MGH"/>
    <property type="match status" value="1"/>
</dbReference>
<dbReference type="PANTHER" id="PTHR10429">
    <property type="entry name" value="DNA-3-METHYLADENINE GLYCOSYLASE"/>
    <property type="match status" value="1"/>
</dbReference>
<name>A0A071MN19_9BURK</name>
<dbReference type="OrthoDB" id="9794313at2"/>
<dbReference type="GO" id="GO:0006284">
    <property type="term" value="P:base-excision repair"/>
    <property type="evidence" value="ECO:0007669"/>
    <property type="project" value="InterPro"/>
</dbReference>
<keyword evidence="4 5" id="KW-0234">DNA repair</keyword>
<dbReference type="Pfam" id="PF02245">
    <property type="entry name" value="Pur_DNA_glyco"/>
    <property type="match status" value="1"/>
</dbReference>
<evidence type="ECO:0000313" key="6">
    <source>
        <dbReference type="EMBL" id="KEA57896.1"/>
    </source>
</evidence>
<protein>
    <recommendedName>
        <fullName evidence="5">Putative 3-methyladenine DNA glycosylase</fullName>
        <ecNumber evidence="5">3.2.2.-</ecNumber>
    </recommendedName>
</protein>
<dbReference type="NCBIfam" id="TIGR00567">
    <property type="entry name" value="3mg"/>
    <property type="match status" value="1"/>
</dbReference>
<dbReference type="FunFam" id="3.10.300.10:FF:000001">
    <property type="entry name" value="Putative 3-methyladenine DNA glycosylase"/>
    <property type="match status" value="1"/>
</dbReference>
<evidence type="ECO:0000256" key="5">
    <source>
        <dbReference type="HAMAP-Rule" id="MF_00527"/>
    </source>
</evidence>
<dbReference type="CDD" id="cd00540">
    <property type="entry name" value="AAG"/>
    <property type="match status" value="1"/>
</dbReference>
<dbReference type="GO" id="GO:0003677">
    <property type="term" value="F:DNA binding"/>
    <property type="evidence" value="ECO:0007669"/>
    <property type="project" value="InterPro"/>
</dbReference>
<comment type="similarity">
    <text evidence="1 5">Belongs to the DNA glycosylase MPG family.</text>
</comment>
<dbReference type="InterPro" id="IPR036995">
    <property type="entry name" value="MPG_sf"/>
</dbReference>
<dbReference type="AlphaFoldDB" id="A0A071MN19"/>
<dbReference type="InterPro" id="IPR011034">
    <property type="entry name" value="Formyl_transferase-like_C_sf"/>
</dbReference>
<keyword evidence="2 5" id="KW-0227">DNA damage</keyword>
<evidence type="ECO:0000256" key="2">
    <source>
        <dbReference type="ARBA" id="ARBA00022763"/>
    </source>
</evidence>
<organism evidence="6">
    <name type="scientific">Burkholderia cenocepacia</name>
    <dbReference type="NCBI Taxonomy" id="95486"/>
    <lineage>
        <taxon>Bacteria</taxon>
        <taxon>Pseudomonadati</taxon>
        <taxon>Pseudomonadota</taxon>
        <taxon>Betaproteobacteria</taxon>
        <taxon>Burkholderiales</taxon>
        <taxon>Burkholderiaceae</taxon>
        <taxon>Burkholderia</taxon>
        <taxon>Burkholderia cepacia complex</taxon>
    </lineage>
</organism>
<dbReference type="PANTHER" id="PTHR10429:SF0">
    <property type="entry name" value="DNA-3-METHYLADENINE GLYCOSYLASE"/>
    <property type="match status" value="1"/>
</dbReference>
<dbReference type="EC" id="3.2.2.-" evidence="5"/>
<dbReference type="InterPro" id="IPR003180">
    <property type="entry name" value="MPG"/>
</dbReference>